<evidence type="ECO:0000313" key="2">
    <source>
        <dbReference type="Proteomes" id="UP000441032"/>
    </source>
</evidence>
<dbReference type="AlphaFoldDB" id="A0A7X2L8Q4"/>
<reference evidence="1 2" key="1">
    <citation type="submission" date="2019-11" db="EMBL/GenBank/DDBJ databases">
        <title>Phenotypic characterization of an OXA-22 and OXA-60 co-producing Ralstonia pickettii clinical strain.</title>
        <authorList>
            <person name="He F."/>
        </authorList>
    </citation>
    <scope>NUCLEOTIDE SEQUENCE [LARGE SCALE GENOMIC DNA]</scope>
    <source>
        <strain evidence="1 2">PSLESD1</strain>
    </source>
</reference>
<proteinExistence type="predicted"/>
<evidence type="ECO:0000313" key="1">
    <source>
        <dbReference type="EMBL" id="MRS97983.1"/>
    </source>
</evidence>
<dbReference type="Pfam" id="PF10720">
    <property type="entry name" value="DUF2515"/>
    <property type="match status" value="1"/>
</dbReference>
<dbReference type="EMBL" id="WJYN01000001">
    <property type="protein sequence ID" value="MRS97983.1"/>
    <property type="molecule type" value="Genomic_DNA"/>
</dbReference>
<accession>A0A7X2L8Q4</accession>
<dbReference type="RefSeq" id="WP_065855321.1">
    <property type="nucleotide sequence ID" value="NZ_JACAWZ010000005.1"/>
</dbReference>
<name>A0A7X2L8Q4_RALPI</name>
<sequence>MSDETTVTAITNDRPDSCVDVNCQCPTMWSLAQQFCYLRLSNRKGEKSNRLINFFPARARRIAATYARLYLEQEEHGDPRKKGRYYWMALGAFASKTVACSLETLQLSTRAVGDTVRTGLGKGNFWLFNDIAAWHWYHNFDADSFDTCLEKRDVDTYVDKVKEQVHKMPWAGDALPKIKNLRCTPEVKEAFDKVREFDGASSDVKRRDFQFKNLMALARHEQGNILQPLIYNDSDFAWWVQVQRGGADVGKWTWGHAVGVATSWMAPKLKVAFVAACDTDLPAFADVAPENTKLENYDSRMKWIGLVADKFHGLMIKDPRGMEAQLSTMANWVGTPDSVRYHDETAPAR</sequence>
<protein>
    <submittedName>
        <fullName evidence="1">Uncharacterized protein</fullName>
    </submittedName>
</protein>
<comment type="caution">
    <text evidence="1">The sequence shown here is derived from an EMBL/GenBank/DDBJ whole genome shotgun (WGS) entry which is preliminary data.</text>
</comment>
<gene>
    <name evidence="1" type="ORF">GJQ57_04850</name>
</gene>
<dbReference type="Proteomes" id="UP000441032">
    <property type="component" value="Unassembled WGS sequence"/>
</dbReference>
<dbReference type="InterPro" id="IPR019658">
    <property type="entry name" value="DUF2515"/>
</dbReference>
<organism evidence="1 2">
    <name type="scientific">Ralstonia pickettii</name>
    <name type="common">Burkholderia pickettii</name>
    <dbReference type="NCBI Taxonomy" id="329"/>
    <lineage>
        <taxon>Bacteria</taxon>
        <taxon>Pseudomonadati</taxon>
        <taxon>Pseudomonadota</taxon>
        <taxon>Betaproteobacteria</taxon>
        <taxon>Burkholderiales</taxon>
        <taxon>Burkholderiaceae</taxon>
        <taxon>Ralstonia</taxon>
    </lineage>
</organism>